<dbReference type="SUPFAM" id="SSF55811">
    <property type="entry name" value="Nudix"/>
    <property type="match status" value="1"/>
</dbReference>
<reference evidence="1" key="1">
    <citation type="submission" date="2025-08" db="UniProtKB">
        <authorList>
            <consortium name="Ensembl"/>
        </authorList>
    </citation>
    <scope>IDENTIFICATION</scope>
</reference>
<reference evidence="1" key="2">
    <citation type="submission" date="2025-09" db="UniProtKB">
        <authorList>
            <consortium name="Ensembl"/>
        </authorList>
    </citation>
    <scope>IDENTIFICATION</scope>
</reference>
<evidence type="ECO:0000313" key="1">
    <source>
        <dbReference type="Ensembl" id="ENSOMYP00000140387.1"/>
    </source>
</evidence>
<dbReference type="Proteomes" id="UP000694395">
    <property type="component" value="Unassembled WGS sequence"/>
</dbReference>
<proteinExistence type="predicted"/>
<dbReference type="Gene3D" id="3.90.79.10">
    <property type="entry name" value="Nucleoside Triphosphate Pyrophosphohydrolase"/>
    <property type="match status" value="1"/>
</dbReference>
<sequence length="212" mass="23412">MLQREEATGSTFYHVNARRLDYPDSTIPRFPVLEEKVPWEVDFILYNPPVLNGDSQDQTDGNPGGRTGMKGRGALTCLGPNLILDPVLTRYEAPQIDNSLSCIPNGTLFPKCAGILVIAEVSCCTCVLQVHEGYVDDVRNTDDAWVETTVLNIHLDRRSLLMSGLWCCSSGLELVVWAVWCWSSGLELVVWAVVLVQWFRVSSLGCGAVPVI</sequence>
<organism evidence="1 2">
    <name type="scientific">Oncorhynchus mykiss</name>
    <name type="common">Rainbow trout</name>
    <name type="synonym">Salmo gairdneri</name>
    <dbReference type="NCBI Taxonomy" id="8022"/>
    <lineage>
        <taxon>Eukaryota</taxon>
        <taxon>Metazoa</taxon>
        <taxon>Chordata</taxon>
        <taxon>Craniata</taxon>
        <taxon>Vertebrata</taxon>
        <taxon>Euteleostomi</taxon>
        <taxon>Actinopterygii</taxon>
        <taxon>Neopterygii</taxon>
        <taxon>Teleostei</taxon>
        <taxon>Protacanthopterygii</taxon>
        <taxon>Salmoniformes</taxon>
        <taxon>Salmonidae</taxon>
        <taxon>Salmoninae</taxon>
        <taxon>Oncorhynchus</taxon>
    </lineage>
</organism>
<accession>A0A8L0DUT5</accession>
<dbReference type="GeneTree" id="ENSGT00940000156404"/>
<dbReference type="AlphaFoldDB" id="A0A8L0DUT5"/>
<dbReference type="PANTHER" id="PTHR13030:SF8">
    <property type="entry name" value="ADP-RIBOSE PYROPHOSPHATASE, MITOCHONDRIAL"/>
    <property type="match status" value="1"/>
</dbReference>
<dbReference type="Ensembl" id="ENSOMYT00000144410.1">
    <property type="protein sequence ID" value="ENSOMYP00000140387.1"/>
    <property type="gene ID" value="ENSOMYG00000060823.1"/>
</dbReference>
<protein>
    <submittedName>
        <fullName evidence="1">Uncharacterized protein</fullName>
    </submittedName>
</protein>
<dbReference type="InterPro" id="IPR039989">
    <property type="entry name" value="NUDT9"/>
</dbReference>
<dbReference type="GO" id="GO:0047631">
    <property type="term" value="F:ADP-ribose diphosphatase activity"/>
    <property type="evidence" value="ECO:0007669"/>
    <property type="project" value="InterPro"/>
</dbReference>
<keyword evidence="2" id="KW-1185">Reference proteome</keyword>
<dbReference type="PANTHER" id="PTHR13030">
    <property type="entry name" value="NUDIX HYDROLASE"/>
    <property type="match status" value="1"/>
</dbReference>
<dbReference type="InterPro" id="IPR015797">
    <property type="entry name" value="NUDIX_hydrolase-like_dom_sf"/>
</dbReference>
<evidence type="ECO:0000313" key="2">
    <source>
        <dbReference type="Proteomes" id="UP000694395"/>
    </source>
</evidence>
<name>A0A8L0DUT5_ONCMY</name>